<dbReference type="Pfam" id="PF00014">
    <property type="entry name" value="Kunitz_BPTI"/>
    <property type="match status" value="1"/>
</dbReference>
<name>A0AAV2S6Z7_MEGNR</name>
<dbReference type="GO" id="GO:0004867">
    <property type="term" value="F:serine-type endopeptidase inhibitor activity"/>
    <property type="evidence" value="ECO:0007669"/>
    <property type="project" value="UniProtKB-KW"/>
</dbReference>
<dbReference type="Gene3D" id="4.10.410.10">
    <property type="entry name" value="Pancreatic trypsin inhibitor Kunitz domain"/>
    <property type="match status" value="1"/>
</dbReference>
<dbReference type="PROSITE" id="PS50279">
    <property type="entry name" value="BPTI_KUNITZ_2"/>
    <property type="match status" value="1"/>
</dbReference>
<dbReference type="AlphaFoldDB" id="A0AAV2S6Z7"/>
<keyword evidence="2" id="KW-0722">Serine protease inhibitor</keyword>
<evidence type="ECO:0000313" key="6">
    <source>
        <dbReference type="EMBL" id="CAL4158529.1"/>
    </source>
</evidence>
<protein>
    <recommendedName>
        <fullName evidence="5">BPTI/Kunitz inhibitor domain-containing protein</fullName>
    </recommendedName>
</protein>
<feature type="chain" id="PRO_5043886934" description="BPTI/Kunitz inhibitor domain-containing protein" evidence="4">
    <location>
        <begin position="24"/>
        <end position="106"/>
    </location>
</feature>
<reference evidence="6 7" key="1">
    <citation type="submission" date="2024-05" db="EMBL/GenBank/DDBJ databases">
        <authorList>
            <person name="Wallberg A."/>
        </authorList>
    </citation>
    <scope>NUCLEOTIDE SEQUENCE [LARGE SCALE GENOMIC DNA]</scope>
</reference>
<keyword evidence="1" id="KW-0646">Protease inhibitor</keyword>
<feature type="signal peptide" evidence="4">
    <location>
        <begin position="1"/>
        <end position="23"/>
    </location>
</feature>
<evidence type="ECO:0000256" key="1">
    <source>
        <dbReference type="ARBA" id="ARBA00022690"/>
    </source>
</evidence>
<proteinExistence type="predicted"/>
<dbReference type="FunFam" id="4.10.410.10:FF:000020">
    <property type="entry name" value="Collagen, type VI, alpha 3"/>
    <property type="match status" value="1"/>
</dbReference>
<dbReference type="PROSITE" id="PS00280">
    <property type="entry name" value="BPTI_KUNITZ_1"/>
    <property type="match status" value="1"/>
</dbReference>
<dbReference type="CDD" id="cd00109">
    <property type="entry name" value="Kunitz-type"/>
    <property type="match status" value="1"/>
</dbReference>
<dbReference type="InterPro" id="IPR020901">
    <property type="entry name" value="Prtase_inh_Kunz-CS"/>
</dbReference>
<dbReference type="EMBL" id="CAXKWB010042814">
    <property type="protein sequence ID" value="CAL4158529.1"/>
    <property type="molecule type" value="Genomic_DNA"/>
</dbReference>
<dbReference type="InterPro" id="IPR002223">
    <property type="entry name" value="Kunitz_BPTI"/>
</dbReference>
<dbReference type="InterPro" id="IPR050098">
    <property type="entry name" value="TFPI/VKTCI-like"/>
</dbReference>
<dbReference type="SUPFAM" id="SSF57362">
    <property type="entry name" value="BPTI-like"/>
    <property type="match status" value="1"/>
</dbReference>
<sequence>MPGICKLLVPTLILVSLPWLVKTRNEPNPCELDMDPGPCRALQPKFYHNTTTGTCECFDYGGCKGNDNKFSELLHCMSLCNVDPAKQKTKDCKKLSSKPKKITVAR</sequence>
<dbReference type="Proteomes" id="UP001497623">
    <property type="component" value="Unassembled WGS sequence"/>
</dbReference>
<keyword evidence="4" id="KW-0732">Signal</keyword>
<feature type="domain" description="BPTI/Kunitz inhibitor" evidence="5">
    <location>
        <begin position="30"/>
        <end position="80"/>
    </location>
</feature>
<evidence type="ECO:0000256" key="2">
    <source>
        <dbReference type="ARBA" id="ARBA00022900"/>
    </source>
</evidence>
<accession>A0AAV2S6Z7</accession>
<keyword evidence="7" id="KW-1185">Reference proteome</keyword>
<evidence type="ECO:0000313" key="7">
    <source>
        <dbReference type="Proteomes" id="UP001497623"/>
    </source>
</evidence>
<evidence type="ECO:0000256" key="3">
    <source>
        <dbReference type="ARBA" id="ARBA00023157"/>
    </source>
</evidence>
<dbReference type="PRINTS" id="PR00759">
    <property type="entry name" value="BASICPTASE"/>
</dbReference>
<dbReference type="InterPro" id="IPR036880">
    <property type="entry name" value="Kunitz_BPTI_sf"/>
</dbReference>
<dbReference type="SMART" id="SM00131">
    <property type="entry name" value="KU"/>
    <property type="match status" value="1"/>
</dbReference>
<evidence type="ECO:0000259" key="5">
    <source>
        <dbReference type="PROSITE" id="PS50279"/>
    </source>
</evidence>
<organism evidence="6 7">
    <name type="scientific">Meganyctiphanes norvegica</name>
    <name type="common">Northern krill</name>
    <name type="synonym">Thysanopoda norvegica</name>
    <dbReference type="NCBI Taxonomy" id="48144"/>
    <lineage>
        <taxon>Eukaryota</taxon>
        <taxon>Metazoa</taxon>
        <taxon>Ecdysozoa</taxon>
        <taxon>Arthropoda</taxon>
        <taxon>Crustacea</taxon>
        <taxon>Multicrustacea</taxon>
        <taxon>Malacostraca</taxon>
        <taxon>Eumalacostraca</taxon>
        <taxon>Eucarida</taxon>
        <taxon>Euphausiacea</taxon>
        <taxon>Euphausiidae</taxon>
        <taxon>Meganyctiphanes</taxon>
    </lineage>
</organism>
<comment type="caution">
    <text evidence="6">The sequence shown here is derived from an EMBL/GenBank/DDBJ whole genome shotgun (WGS) entry which is preliminary data.</text>
</comment>
<dbReference type="PANTHER" id="PTHR10083">
    <property type="entry name" value="KUNITZ-TYPE PROTEASE INHIBITOR-RELATED"/>
    <property type="match status" value="1"/>
</dbReference>
<evidence type="ECO:0000256" key="4">
    <source>
        <dbReference type="SAM" id="SignalP"/>
    </source>
</evidence>
<gene>
    <name evidence="6" type="ORF">MNOR_LOCUS32095</name>
</gene>
<keyword evidence="3" id="KW-1015">Disulfide bond</keyword>